<dbReference type="GO" id="GO:0003677">
    <property type="term" value="F:DNA binding"/>
    <property type="evidence" value="ECO:0007669"/>
    <property type="project" value="UniProtKB-KW"/>
</dbReference>
<dbReference type="Pfam" id="PF00072">
    <property type="entry name" value="Response_reg"/>
    <property type="match status" value="1"/>
</dbReference>
<sequence>MEIKLIIIDDHKLFVDGLIAVLNNEIGIKVIGSGNNGSELFKLLEKGMRPDIVLLDINMPILDGVSTTKLLTKNYPKIKVLALSMHELSIDVTEMLDAGAKGYITKDIETNELITAIHAIKKGEQYFSENLPKDIKKWFYKEHSTKPYLTRREKEILNLLANGRTSLQMAEKLKLSRYTIDTHRKNIHKKLGIKTNTGLVNYIFKNIE</sequence>
<protein>
    <submittedName>
        <fullName evidence="8">DNA-binding response regulator</fullName>
    </submittedName>
</protein>
<dbReference type="PANTHER" id="PTHR43214">
    <property type="entry name" value="TWO-COMPONENT RESPONSE REGULATOR"/>
    <property type="match status" value="1"/>
</dbReference>
<dbReference type="InterPro" id="IPR039420">
    <property type="entry name" value="WalR-like"/>
</dbReference>
<dbReference type="RefSeq" id="WP_109403960.1">
    <property type="nucleotide sequence ID" value="NZ_QFFG01000002.1"/>
</dbReference>
<dbReference type="Gene3D" id="3.40.50.2300">
    <property type="match status" value="1"/>
</dbReference>
<dbReference type="GO" id="GO:0006355">
    <property type="term" value="P:regulation of DNA-templated transcription"/>
    <property type="evidence" value="ECO:0007669"/>
    <property type="project" value="InterPro"/>
</dbReference>
<keyword evidence="2" id="KW-0805">Transcription regulation</keyword>
<dbReference type="GO" id="GO:0000160">
    <property type="term" value="P:phosphorelay signal transduction system"/>
    <property type="evidence" value="ECO:0007669"/>
    <property type="project" value="InterPro"/>
</dbReference>
<evidence type="ECO:0000256" key="3">
    <source>
        <dbReference type="ARBA" id="ARBA00023125"/>
    </source>
</evidence>
<dbReference type="InterPro" id="IPR058245">
    <property type="entry name" value="NreC/VraR/RcsB-like_REC"/>
</dbReference>
<dbReference type="PRINTS" id="PR00038">
    <property type="entry name" value="HTHLUXR"/>
</dbReference>
<evidence type="ECO:0000256" key="5">
    <source>
        <dbReference type="PROSITE-ProRule" id="PRU00169"/>
    </source>
</evidence>
<dbReference type="EMBL" id="QFFG01000002">
    <property type="protein sequence ID" value="PWG05626.1"/>
    <property type="molecule type" value="Genomic_DNA"/>
</dbReference>
<evidence type="ECO:0000313" key="9">
    <source>
        <dbReference type="Proteomes" id="UP000245670"/>
    </source>
</evidence>
<keyword evidence="3 8" id="KW-0238">DNA-binding</keyword>
<accession>A0A2U2JBA9</accession>
<organism evidence="8 9">
    <name type="scientific">Polaribacter aquimarinus</name>
    <dbReference type="NCBI Taxonomy" id="2100726"/>
    <lineage>
        <taxon>Bacteria</taxon>
        <taxon>Pseudomonadati</taxon>
        <taxon>Bacteroidota</taxon>
        <taxon>Flavobacteriia</taxon>
        <taxon>Flavobacteriales</taxon>
        <taxon>Flavobacteriaceae</taxon>
    </lineage>
</organism>
<dbReference type="PROSITE" id="PS50110">
    <property type="entry name" value="RESPONSE_REGULATORY"/>
    <property type="match status" value="1"/>
</dbReference>
<comment type="caution">
    <text evidence="8">The sequence shown here is derived from an EMBL/GenBank/DDBJ whole genome shotgun (WGS) entry which is preliminary data.</text>
</comment>
<dbReference type="PANTHER" id="PTHR43214:SF41">
    <property type="entry name" value="NITRATE_NITRITE RESPONSE REGULATOR PROTEIN NARP"/>
    <property type="match status" value="1"/>
</dbReference>
<dbReference type="CDD" id="cd06170">
    <property type="entry name" value="LuxR_C_like"/>
    <property type="match status" value="1"/>
</dbReference>
<dbReference type="Pfam" id="PF00196">
    <property type="entry name" value="GerE"/>
    <property type="match status" value="1"/>
</dbReference>
<feature type="domain" description="HTH luxR-type" evidence="6">
    <location>
        <begin position="142"/>
        <end position="207"/>
    </location>
</feature>
<keyword evidence="9" id="KW-1185">Reference proteome</keyword>
<dbReference type="InterPro" id="IPR001789">
    <property type="entry name" value="Sig_transdc_resp-reg_receiver"/>
</dbReference>
<reference evidence="8 9" key="1">
    <citation type="submission" date="2018-05" db="EMBL/GenBank/DDBJ databases">
        <title>Polaribacter aquimarinus sp. nov., isolated from sediment in a sediment of sea.</title>
        <authorList>
            <person name="Lu D."/>
        </authorList>
    </citation>
    <scope>NUCLEOTIDE SEQUENCE [LARGE SCALE GENOMIC DNA]</scope>
    <source>
        <strain evidence="8 9">ZY113</strain>
    </source>
</reference>
<gene>
    <name evidence="8" type="ORF">DIS07_04055</name>
</gene>
<evidence type="ECO:0000256" key="4">
    <source>
        <dbReference type="ARBA" id="ARBA00023163"/>
    </source>
</evidence>
<dbReference type="AlphaFoldDB" id="A0A2U2JBA9"/>
<dbReference type="PROSITE" id="PS50043">
    <property type="entry name" value="HTH_LUXR_2"/>
    <property type="match status" value="1"/>
</dbReference>
<dbReference type="SUPFAM" id="SSF52172">
    <property type="entry name" value="CheY-like"/>
    <property type="match status" value="1"/>
</dbReference>
<dbReference type="SUPFAM" id="SSF46894">
    <property type="entry name" value="C-terminal effector domain of the bipartite response regulators"/>
    <property type="match status" value="1"/>
</dbReference>
<evidence type="ECO:0000313" key="8">
    <source>
        <dbReference type="EMBL" id="PWG05626.1"/>
    </source>
</evidence>
<evidence type="ECO:0000256" key="2">
    <source>
        <dbReference type="ARBA" id="ARBA00023015"/>
    </source>
</evidence>
<dbReference type="InterPro" id="IPR011006">
    <property type="entry name" value="CheY-like_superfamily"/>
</dbReference>
<dbReference type="InterPro" id="IPR016032">
    <property type="entry name" value="Sig_transdc_resp-reg_C-effctor"/>
</dbReference>
<name>A0A2U2JBA9_9FLAO</name>
<evidence type="ECO:0000256" key="1">
    <source>
        <dbReference type="ARBA" id="ARBA00022553"/>
    </source>
</evidence>
<keyword evidence="1 5" id="KW-0597">Phosphoprotein</keyword>
<dbReference type="Proteomes" id="UP000245670">
    <property type="component" value="Unassembled WGS sequence"/>
</dbReference>
<evidence type="ECO:0000259" key="7">
    <source>
        <dbReference type="PROSITE" id="PS50110"/>
    </source>
</evidence>
<feature type="modified residue" description="4-aspartylphosphate" evidence="5">
    <location>
        <position position="56"/>
    </location>
</feature>
<dbReference type="CDD" id="cd17535">
    <property type="entry name" value="REC_NarL-like"/>
    <property type="match status" value="1"/>
</dbReference>
<evidence type="ECO:0000259" key="6">
    <source>
        <dbReference type="PROSITE" id="PS50043"/>
    </source>
</evidence>
<dbReference type="OrthoDB" id="9795108at2"/>
<keyword evidence="4" id="KW-0804">Transcription</keyword>
<dbReference type="SMART" id="SM00448">
    <property type="entry name" value="REC"/>
    <property type="match status" value="1"/>
</dbReference>
<dbReference type="SMART" id="SM00421">
    <property type="entry name" value="HTH_LUXR"/>
    <property type="match status" value="1"/>
</dbReference>
<feature type="domain" description="Response regulatory" evidence="7">
    <location>
        <begin position="4"/>
        <end position="121"/>
    </location>
</feature>
<dbReference type="InterPro" id="IPR000792">
    <property type="entry name" value="Tscrpt_reg_LuxR_C"/>
</dbReference>
<proteinExistence type="predicted"/>